<dbReference type="InterPro" id="IPR020578">
    <property type="entry name" value="Aminotrans_V_PyrdxlP_BS"/>
</dbReference>
<evidence type="ECO:0000259" key="11">
    <source>
        <dbReference type="Pfam" id="PF00266"/>
    </source>
</evidence>
<dbReference type="Gene3D" id="3.90.1150.10">
    <property type="entry name" value="Aspartate Aminotransferase, domain 1"/>
    <property type="match status" value="1"/>
</dbReference>
<gene>
    <name evidence="12" type="ORF">C8P63_1278</name>
</gene>
<dbReference type="OrthoDB" id="9808002at2"/>
<keyword evidence="4" id="KW-0808">Transferase</keyword>
<comment type="cofactor">
    <cofactor evidence="1 10">
        <name>pyridoxal 5'-phosphate</name>
        <dbReference type="ChEBI" id="CHEBI:597326"/>
    </cofactor>
</comment>
<evidence type="ECO:0000313" key="12">
    <source>
        <dbReference type="EMBL" id="PTX53688.1"/>
    </source>
</evidence>
<dbReference type="NCBIfam" id="NF002806">
    <property type="entry name" value="PRK02948.1"/>
    <property type="match status" value="1"/>
</dbReference>
<evidence type="ECO:0000256" key="7">
    <source>
        <dbReference type="ARBA" id="ARBA00023004"/>
    </source>
</evidence>
<comment type="similarity">
    <text evidence="2">Belongs to the class-V pyridoxal-phosphate-dependent aminotransferase family. NifS/IscS subfamily.</text>
</comment>
<dbReference type="PANTHER" id="PTHR11601">
    <property type="entry name" value="CYSTEINE DESULFURYLASE FAMILY MEMBER"/>
    <property type="match status" value="1"/>
</dbReference>
<dbReference type="InterPro" id="IPR000192">
    <property type="entry name" value="Aminotrans_V_dom"/>
</dbReference>
<evidence type="ECO:0000313" key="13">
    <source>
        <dbReference type="Proteomes" id="UP000244240"/>
    </source>
</evidence>
<dbReference type="SUPFAM" id="SSF53383">
    <property type="entry name" value="PLP-dependent transferases"/>
    <property type="match status" value="1"/>
</dbReference>
<dbReference type="GO" id="GO:0031071">
    <property type="term" value="F:cysteine desulfurase activity"/>
    <property type="evidence" value="ECO:0007669"/>
    <property type="project" value="UniProtKB-EC"/>
</dbReference>
<accession>A0A2T6BC86</accession>
<dbReference type="InterPro" id="IPR015421">
    <property type="entry name" value="PyrdxlP-dep_Trfase_major"/>
</dbReference>
<evidence type="ECO:0000256" key="3">
    <source>
        <dbReference type="ARBA" id="ARBA00012239"/>
    </source>
</evidence>
<name>A0A2T6BC86_9BACL</name>
<keyword evidence="6" id="KW-0663">Pyridoxal phosphate</keyword>
<evidence type="ECO:0000256" key="9">
    <source>
        <dbReference type="ARBA" id="ARBA00050776"/>
    </source>
</evidence>
<evidence type="ECO:0000256" key="5">
    <source>
        <dbReference type="ARBA" id="ARBA00022723"/>
    </source>
</evidence>
<dbReference type="GO" id="GO:0051536">
    <property type="term" value="F:iron-sulfur cluster binding"/>
    <property type="evidence" value="ECO:0007669"/>
    <property type="project" value="UniProtKB-KW"/>
</dbReference>
<comment type="caution">
    <text evidence="12">The sequence shown here is derived from an EMBL/GenBank/DDBJ whole genome shotgun (WGS) entry which is preliminary data.</text>
</comment>
<comment type="catalytic activity">
    <reaction evidence="9">
        <text>(sulfur carrier)-H + L-cysteine = (sulfur carrier)-SH + L-alanine</text>
        <dbReference type="Rhea" id="RHEA:43892"/>
        <dbReference type="Rhea" id="RHEA-COMP:14737"/>
        <dbReference type="Rhea" id="RHEA-COMP:14739"/>
        <dbReference type="ChEBI" id="CHEBI:29917"/>
        <dbReference type="ChEBI" id="CHEBI:35235"/>
        <dbReference type="ChEBI" id="CHEBI:57972"/>
        <dbReference type="ChEBI" id="CHEBI:64428"/>
        <dbReference type="EC" id="2.8.1.7"/>
    </reaction>
</comment>
<evidence type="ECO:0000256" key="10">
    <source>
        <dbReference type="RuleBase" id="RU004504"/>
    </source>
</evidence>
<organism evidence="12 13">
    <name type="scientific">Melghirimyces profundicolus</name>
    <dbReference type="NCBI Taxonomy" id="1242148"/>
    <lineage>
        <taxon>Bacteria</taxon>
        <taxon>Bacillati</taxon>
        <taxon>Bacillota</taxon>
        <taxon>Bacilli</taxon>
        <taxon>Bacillales</taxon>
        <taxon>Thermoactinomycetaceae</taxon>
        <taxon>Melghirimyces</taxon>
    </lineage>
</organism>
<dbReference type="PIRSF" id="PIRSF005572">
    <property type="entry name" value="NifS"/>
    <property type="match status" value="1"/>
</dbReference>
<dbReference type="EMBL" id="QBKR01000027">
    <property type="protein sequence ID" value="PTX53688.1"/>
    <property type="molecule type" value="Genomic_DNA"/>
</dbReference>
<evidence type="ECO:0000256" key="4">
    <source>
        <dbReference type="ARBA" id="ARBA00022679"/>
    </source>
</evidence>
<dbReference type="FunFam" id="3.40.640.10:FF:000084">
    <property type="entry name" value="IscS-like cysteine desulfurase"/>
    <property type="match status" value="1"/>
</dbReference>
<feature type="domain" description="Aminotransferase class V" evidence="11">
    <location>
        <begin position="5"/>
        <end position="365"/>
    </location>
</feature>
<dbReference type="EC" id="2.8.1.7" evidence="3"/>
<dbReference type="GO" id="GO:0046872">
    <property type="term" value="F:metal ion binding"/>
    <property type="evidence" value="ECO:0007669"/>
    <property type="project" value="UniProtKB-KW"/>
</dbReference>
<dbReference type="InterPro" id="IPR015424">
    <property type="entry name" value="PyrdxlP-dep_Trfase"/>
</dbReference>
<dbReference type="RefSeq" id="WP_108025665.1">
    <property type="nucleotide sequence ID" value="NZ_QBKR01000027.1"/>
</dbReference>
<keyword evidence="5" id="KW-0479">Metal-binding</keyword>
<evidence type="ECO:0000256" key="8">
    <source>
        <dbReference type="ARBA" id="ARBA00023014"/>
    </source>
</evidence>
<dbReference type="Pfam" id="PF00266">
    <property type="entry name" value="Aminotran_5"/>
    <property type="match status" value="1"/>
</dbReference>
<protein>
    <recommendedName>
        <fullName evidence="3">cysteine desulfurase</fullName>
        <ecNumber evidence="3">2.8.1.7</ecNumber>
    </recommendedName>
</protein>
<evidence type="ECO:0000256" key="6">
    <source>
        <dbReference type="ARBA" id="ARBA00022898"/>
    </source>
</evidence>
<dbReference type="Gene3D" id="3.40.640.10">
    <property type="entry name" value="Type I PLP-dependent aspartate aminotransferase-like (Major domain)"/>
    <property type="match status" value="1"/>
</dbReference>
<dbReference type="InterPro" id="IPR016454">
    <property type="entry name" value="Cysteine_dSase"/>
</dbReference>
<proteinExistence type="inferred from homology"/>
<keyword evidence="8" id="KW-0411">Iron-sulfur</keyword>
<dbReference type="Proteomes" id="UP000244240">
    <property type="component" value="Unassembled WGS sequence"/>
</dbReference>
<dbReference type="PROSITE" id="PS00595">
    <property type="entry name" value="AA_TRANSFER_CLASS_5"/>
    <property type="match status" value="1"/>
</dbReference>
<keyword evidence="7" id="KW-0408">Iron</keyword>
<dbReference type="InterPro" id="IPR015422">
    <property type="entry name" value="PyrdxlP-dep_Trfase_small"/>
</dbReference>
<evidence type="ECO:0000256" key="2">
    <source>
        <dbReference type="ARBA" id="ARBA00006490"/>
    </source>
</evidence>
<dbReference type="PANTHER" id="PTHR11601:SF34">
    <property type="entry name" value="CYSTEINE DESULFURASE"/>
    <property type="match status" value="1"/>
</dbReference>
<evidence type="ECO:0000256" key="1">
    <source>
        <dbReference type="ARBA" id="ARBA00001933"/>
    </source>
</evidence>
<dbReference type="AlphaFoldDB" id="A0A2T6BC86"/>
<dbReference type="Gene3D" id="1.10.260.50">
    <property type="match status" value="1"/>
</dbReference>
<reference evidence="12 13" key="1">
    <citation type="submission" date="2018-04" db="EMBL/GenBank/DDBJ databases">
        <title>Genomic Encyclopedia of Archaeal and Bacterial Type Strains, Phase II (KMG-II): from individual species to whole genera.</title>
        <authorList>
            <person name="Goeker M."/>
        </authorList>
    </citation>
    <scope>NUCLEOTIDE SEQUENCE [LARGE SCALE GENOMIC DNA]</scope>
    <source>
        <strain evidence="12 13">DSM 45787</strain>
    </source>
</reference>
<sequence length="384" mass="42195">MQPLYFDHGATTPVRREVREVMLRAMEEDPANPGSLHDPGQRARDWTERARREVAKALSASPREILFTGSGTESNNLALLGAARRQREKGRHVITSRVEHPSVLDTCRQLEREGFRITCLPVDEFGRVRTGDLKEALTEETVLVSIMAANNEVGTLMPIREMAALTRKKGALFHTDAVQLFGKAPLNVRDLGIDLLSVGGHKVGGPKGVGVLYLRKGVRIQPVFFGGGQERGLRPGTLNVPGIAGMGMAARLASAEASHFRKHISRLRDLLWQRIAEEIGNVRLNGHPTDRLPNNLNIGFDRLEGQAVLLELNRRNVAVSSGSACSAGKQKASHVLTSMGQSAEEAFQSLRITLGRETTEAEIHDLVERMKESVSELRARLPVL</sequence>
<keyword evidence="13" id="KW-1185">Reference proteome</keyword>